<evidence type="ECO:0000256" key="2">
    <source>
        <dbReference type="SAM" id="MobiDB-lite"/>
    </source>
</evidence>
<keyword evidence="4" id="KW-1185">Reference proteome</keyword>
<dbReference type="InterPro" id="IPR051726">
    <property type="entry name" value="Chitin_Synth_Reg"/>
</dbReference>
<evidence type="ECO:0000313" key="4">
    <source>
        <dbReference type="Proteomes" id="UP000652219"/>
    </source>
</evidence>
<feature type="region of interest" description="Disordered" evidence="2">
    <location>
        <begin position="906"/>
        <end position="936"/>
    </location>
</feature>
<name>A0A8H6JF54_9PEZI</name>
<feature type="compositionally biased region" description="Pro residues" evidence="2">
    <location>
        <begin position="12"/>
        <end position="34"/>
    </location>
</feature>
<feature type="compositionally biased region" description="Low complexity" evidence="2">
    <location>
        <begin position="60"/>
        <end position="70"/>
    </location>
</feature>
<feature type="compositionally biased region" description="Pro residues" evidence="2">
    <location>
        <begin position="310"/>
        <end position="328"/>
    </location>
</feature>
<dbReference type="PANTHER" id="PTHR46430:SF3">
    <property type="entry name" value="ACTIVATOR OF C KINASE PROTEIN 1"/>
    <property type="match status" value="1"/>
</dbReference>
<dbReference type="EMBL" id="WIGN01000068">
    <property type="protein sequence ID" value="KAF6811962.1"/>
    <property type="molecule type" value="Genomic_DNA"/>
</dbReference>
<dbReference type="InterPro" id="IPR006597">
    <property type="entry name" value="Sel1-like"/>
</dbReference>
<feature type="compositionally biased region" description="Polar residues" evidence="2">
    <location>
        <begin position="452"/>
        <end position="468"/>
    </location>
</feature>
<accession>A0A8H6JF54</accession>
<feature type="compositionally biased region" description="Low complexity" evidence="2">
    <location>
        <begin position="35"/>
        <end position="44"/>
    </location>
</feature>
<dbReference type="Proteomes" id="UP000652219">
    <property type="component" value="Unassembled WGS sequence"/>
</dbReference>
<keyword evidence="1" id="KW-0677">Repeat</keyword>
<protein>
    <submittedName>
        <fullName evidence="3">Chitin synthase activator</fullName>
    </submittedName>
</protein>
<organism evidence="3 4">
    <name type="scientific">Colletotrichum sojae</name>
    <dbReference type="NCBI Taxonomy" id="2175907"/>
    <lineage>
        <taxon>Eukaryota</taxon>
        <taxon>Fungi</taxon>
        <taxon>Dikarya</taxon>
        <taxon>Ascomycota</taxon>
        <taxon>Pezizomycotina</taxon>
        <taxon>Sordariomycetes</taxon>
        <taxon>Hypocreomycetidae</taxon>
        <taxon>Glomerellales</taxon>
        <taxon>Glomerellaceae</taxon>
        <taxon>Colletotrichum</taxon>
        <taxon>Colletotrichum orchidearum species complex</taxon>
    </lineage>
</organism>
<comment type="caution">
    <text evidence="3">The sequence shown here is derived from an EMBL/GenBank/DDBJ whole genome shotgun (WGS) entry which is preliminary data.</text>
</comment>
<feature type="compositionally biased region" description="Pro residues" evidence="2">
    <location>
        <begin position="253"/>
        <end position="266"/>
    </location>
</feature>
<feature type="compositionally biased region" description="Pro residues" evidence="2">
    <location>
        <begin position="524"/>
        <end position="538"/>
    </location>
</feature>
<feature type="compositionally biased region" description="Polar residues" evidence="2">
    <location>
        <begin position="549"/>
        <end position="558"/>
    </location>
</feature>
<dbReference type="Gene3D" id="1.25.40.10">
    <property type="entry name" value="Tetratricopeptide repeat domain"/>
    <property type="match status" value="2"/>
</dbReference>
<feature type="compositionally biased region" description="Pro residues" evidence="2">
    <location>
        <begin position="292"/>
        <end position="303"/>
    </location>
</feature>
<dbReference type="SMART" id="SM00671">
    <property type="entry name" value="SEL1"/>
    <property type="match status" value="7"/>
</dbReference>
<evidence type="ECO:0000313" key="3">
    <source>
        <dbReference type="EMBL" id="KAF6811962.1"/>
    </source>
</evidence>
<dbReference type="PANTHER" id="PTHR46430">
    <property type="entry name" value="PROTEIN SKT5-RELATED"/>
    <property type="match status" value="1"/>
</dbReference>
<dbReference type="Pfam" id="PF08238">
    <property type="entry name" value="Sel1"/>
    <property type="match status" value="7"/>
</dbReference>
<feature type="region of interest" description="Disordered" evidence="2">
    <location>
        <begin position="1"/>
        <end position="348"/>
    </location>
</feature>
<evidence type="ECO:0000256" key="1">
    <source>
        <dbReference type="ARBA" id="ARBA00022737"/>
    </source>
</evidence>
<feature type="compositionally biased region" description="Low complexity" evidence="2">
    <location>
        <begin position="539"/>
        <end position="548"/>
    </location>
</feature>
<dbReference type="SUPFAM" id="SSF81901">
    <property type="entry name" value="HCP-like"/>
    <property type="match status" value="1"/>
</dbReference>
<dbReference type="InterPro" id="IPR011990">
    <property type="entry name" value="TPR-like_helical_dom_sf"/>
</dbReference>
<feature type="compositionally biased region" description="Pro residues" evidence="2">
    <location>
        <begin position="213"/>
        <end position="230"/>
    </location>
</feature>
<proteinExistence type="predicted"/>
<sequence>MAGYPGQRPYGGGPPAPRPGPGPGPAPRGPPPPQQQFDGYQQDGYGHDYYDDGGYGPDYGGQYQDQNYGRGPPPPPNQGYPPQDYYGPGPGPNGPARGGRPPPQMGRGGPIARPPTADGVRGGYPPGRGGPAGRGGFPIGRGGRPAPYERSANSDPAANRPRPQDGGPISPPGTQGFGGGAFPAFPGQHRKTDLDEETAILNKMSGMEIGSQGPPPHGPPNGRGPPPPRGHPSQRRGPDPGYGGPDFRDDGYGPPPPRDGFGPPPRSMTMPVNDPMQRRGPPQRMFTYGGPQGPPRGGVPPRPSTAQGNRPPPQRMYPPNPAPPPPPQQYGYVEEYEGGQDGYRDTRASFGDVYDAYYHPRMSNHSNASNDYRGQGGMPDFDAQQPSHAPRGSFDQHMRPGIAEHTQPGAKRVPEMSRTKSQPDLRQSQQAVFEMAGDAPPMPPMNGGFQDAYNNGPNGWDQAQNPPQQMGRPGLPHGPSPSRGADSLPSHPTPVRPGHMPNSMVNMNDKPAPVRNYSGTPGGGPTPPVGPGGAPPPQQQMMAPQQTGSTPSFTEASTPVTQEELERLRQIIKTNPNDQESAMRLAKRLVEAADTLAPHLADPKMRTRAREKYLMDANKILKKLSNAQNPESMFFYADCLGRGLFGLEPDNKEAFTLYQSAAKLGHAAAAYRTAVCCEIGHEEGGGTRKDPLKAIQWYKRAATLGDTPAMYKVGMILLKGLLGQQKNPREAVGWLKRAAERADAENPHALHELGLLYESAAPNDAIIKDEAYAFQLFRQAADLGYKFSQYRLGCAFEYGLMGCPIDPRQSIMWYSRAAQQGEHQSELSLSGWYLTGSDNVLQQSDTEAYLWARKAAMAGLAKAEYAMGYFTEVGIGVPANMEDAKRWYWRAAAQDFPKARERLEDLKRAGKNGPRQRERISRSKIGKQQEGECTVM</sequence>
<reference evidence="3 4" key="1">
    <citation type="journal article" date="2020" name="Phytopathology">
        <title>Genome Sequence Resources of Colletotrichum truncatum, C. plurivorum, C. musicola, and C. sojae: Four Species Pathogenic to Soybean (Glycine max).</title>
        <authorList>
            <person name="Rogerio F."/>
            <person name="Boufleur T.R."/>
            <person name="Ciampi-Guillardi M."/>
            <person name="Sukno S.A."/>
            <person name="Thon M.R."/>
            <person name="Massola Junior N.S."/>
            <person name="Baroncelli R."/>
        </authorList>
    </citation>
    <scope>NUCLEOTIDE SEQUENCE [LARGE SCALE GENOMIC DNA]</scope>
    <source>
        <strain evidence="3 4">LFN0009</strain>
    </source>
</reference>
<gene>
    <name evidence="3" type="ORF">CSOJ01_05400</name>
</gene>
<feature type="compositionally biased region" description="Polar residues" evidence="2">
    <location>
        <begin position="363"/>
        <end position="372"/>
    </location>
</feature>
<feature type="region of interest" description="Disordered" evidence="2">
    <location>
        <begin position="361"/>
        <end position="558"/>
    </location>
</feature>
<feature type="compositionally biased region" description="Gly residues" evidence="2">
    <location>
        <begin position="120"/>
        <end position="143"/>
    </location>
</feature>
<dbReference type="AlphaFoldDB" id="A0A8H6JF54"/>
<feature type="compositionally biased region" description="Basic and acidic residues" evidence="2">
    <location>
        <begin position="412"/>
        <end position="423"/>
    </location>
</feature>